<dbReference type="GO" id="GO:0008270">
    <property type="term" value="F:zinc ion binding"/>
    <property type="evidence" value="ECO:0007669"/>
    <property type="project" value="InterPro"/>
</dbReference>
<evidence type="ECO:0000256" key="4">
    <source>
        <dbReference type="ARBA" id="ARBA00022833"/>
    </source>
</evidence>
<dbReference type="Proteomes" id="UP001500194">
    <property type="component" value="Unassembled WGS sequence"/>
</dbReference>
<comment type="cofactor">
    <cofactor evidence="7">
        <name>Zn(2+)</name>
        <dbReference type="ChEBI" id="CHEBI:29105"/>
    </cofactor>
    <text evidence="7">Binds 1 zinc ion per subunit.</text>
</comment>
<evidence type="ECO:0000256" key="3">
    <source>
        <dbReference type="ARBA" id="ARBA00022723"/>
    </source>
</evidence>
<evidence type="ECO:0000256" key="7">
    <source>
        <dbReference type="PIRSR" id="PIRSR601765-2"/>
    </source>
</evidence>
<dbReference type="AlphaFoldDB" id="A0AAV3SYC2"/>
<gene>
    <name evidence="9" type="ORF">GCM10009019_01720</name>
</gene>
<dbReference type="EMBL" id="BAAADU010000002">
    <property type="protein sequence ID" value="GAA0643590.1"/>
    <property type="molecule type" value="Genomic_DNA"/>
</dbReference>
<evidence type="ECO:0000256" key="6">
    <source>
        <dbReference type="ARBA" id="ARBA00048348"/>
    </source>
</evidence>
<sequence>MDTLAALLAGNDGHVAAFRDRFDDVQDVQRPEAVTVCCSDSRVLQDHMWGNDRPGRVFTCSNIGNRVVQRTGAGTVVSGDVLYPLEHAGTDLAVVVGHSGCGAVTATYDAITTDVVSEPPGIRHCIGLLRPELEPCIERLPDGRGRADTVNDLVECNVDRQVRALRESEDVPDGTTVAGVVYDFQDAYDGERGELHVVNVDGERDPSVLRERHPDLAGRVQRRVTH</sequence>
<protein>
    <recommendedName>
        <fullName evidence="2">carbonic anhydrase</fullName>
        <ecNumber evidence="2">4.2.1.1</ecNumber>
    </recommendedName>
</protein>
<feature type="region of interest" description="Disordered" evidence="8">
    <location>
        <begin position="204"/>
        <end position="226"/>
    </location>
</feature>
<evidence type="ECO:0000256" key="5">
    <source>
        <dbReference type="ARBA" id="ARBA00023239"/>
    </source>
</evidence>
<reference evidence="9 10" key="1">
    <citation type="journal article" date="2019" name="Int. J. Syst. Evol. Microbiol.">
        <title>The Global Catalogue of Microorganisms (GCM) 10K type strain sequencing project: providing services to taxonomists for standard genome sequencing and annotation.</title>
        <authorList>
            <consortium name="The Broad Institute Genomics Platform"/>
            <consortium name="The Broad Institute Genome Sequencing Center for Infectious Disease"/>
            <person name="Wu L."/>
            <person name="Ma J."/>
        </authorList>
    </citation>
    <scope>NUCLEOTIDE SEQUENCE [LARGE SCALE GENOMIC DNA]</scope>
    <source>
        <strain evidence="9 10">JCM 16327</strain>
    </source>
</reference>
<evidence type="ECO:0000256" key="2">
    <source>
        <dbReference type="ARBA" id="ARBA00012925"/>
    </source>
</evidence>
<dbReference type="PANTHER" id="PTHR11002:SF76">
    <property type="entry name" value="CARBONIC ANHYDRASE"/>
    <property type="match status" value="1"/>
</dbReference>
<keyword evidence="3 7" id="KW-0479">Metal-binding</keyword>
<dbReference type="PANTHER" id="PTHR11002">
    <property type="entry name" value="CARBONIC ANHYDRASE"/>
    <property type="match status" value="1"/>
</dbReference>
<keyword evidence="4 7" id="KW-0862">Zinc</keyword>
<dbReference type="Gene3D" id="3.40.1050.10">
    <property type="entry name" value="Carbonic anhydrase"/>
    <property type="match status" value="1"/>
</dbReference>
<dbReference type="GO" id="GO:0004089">
    <property type="term" value="F:carbonate dehydratase activity"/>
    <property type="evidence" value="ECO:0007669"/>
    <property type="project" value="UniProtKB-EC"/>
</dbReference>
<comment type="caution">
    <text evidence="9">The sequence shown here is derived from an EMBL/GenBank/DDBJ whole genome shotgun (WGS) entry which is preliminary data.</text>
</comment>
<dbReference type="SUPFAM" id="SSF53056">
    <property type="entry name" value="beta-carbonic anhydrase, cab"/>
    <property type="match status" value="1"/>
</dbReference>
<proteinExistence type="inferred from homology"/>
<evidence type="ECO:0000313" key="10">
    <source>
        <dbReference type="Proteomes" id="UP001500194"/>
    </source>
</evidence>
<organism evidence="9 10">
    <name type="scientific">Salarchaeum japonicum</name>
    <dbReference type="NCBI Taxonomy" id="555573"/>
    <lineage>
        <taxon>Archaea</taxon>
        <taxon>Methanobacteriati</taxon>
        <taxon>Methanobacteriota</taxon>
        <taxon>Stenosarchaea group</taxon>
        <taxon>Halobacteria</taxon>
        <taxon>Halobacteriales</taxon>
        <taxon>Halobacteriaceae</taxon>
    </lineage>
</organism>
<feature type="binding site" evidence="7">
    <location>
        <position position="101"/>
    </location>
    <ligand>
        <name>Zn(2+)</name>
        <dbReference type="ChEBI" id="CHEBI:29105"/>
    </ligand>
</feature>
<keyword evidence="5" id="KW-0456">Lyase</keyword>
<keyword evidence="10" id="KW-1185">Reference proteome</keyword>
<evidence type="ECO:0000313" key="9">
    <source>
        <dbReference type="EMBL" id="GAA0643590.1"/>
    </source>
</evidence>
<dbReference type="InterPro" id="IPR036874">
    <property type="entry name" value="Carbonic_anhydrase_sf"/>
</dbReference>
<dbReference type="GeneID" id="68572716"/>
<dbReference type="SMART" id="SM00947">
    <property type="entry name" value="Pro_CA"/>
    <property type="match status" value="1"/>
</dbReference>
<dbReference type="Pfam" id="PF00484">
    <property type="entry name" value="Pro_CA"/>
    <property type="match status" value="1"/>
</dbReference>
<comment type="catalytic activity">
    <reaction evidence="6">
        <text>hydrogencarbonate + H(+) = CO2 + H2O</text>
        <dbReference type="Rhea" id="RHEA:10748"/>
        <dbReference type="ChEBI" id="CHEBI:15377"/>
        <dbReference type="ChEBI" id="CHEBI:15378"/>
        <dbReference type="ChEBI" id="CHEBI:16526"/>
        <dbReference type="ChEBI" id="CHEBI:17544"/>
        <dbReference type="EC" id="4.2.1.1"/>
    </reaction>
</comment>
<evidence type="ECO:0000256" key="8">
    <source>
        <dbReference type="SAM" id="MobiDB-lite"/>
    </source>
</evidence>
<evidence type="ECO:0000256" key="1">
    <source>
        <dbReference type="ARBA" id="ARBA00006217"/>
    </source>
</evidence>
<feature type="compositionally biased region" description="Basic and acidic residues" evidence="8">
    <location>
        <begin position="204"/>
        <end position="216"/>
    </location>
</feature>
<feature type="binding site" evidence="7">
    <location>
        <position position="38"/>
    </location>
    <ligand>
        <name>Zn(2+)</name>
        <dbReference type="ChEBI" id="CHEBI:29105"/>
    </ligand>
</feature>
<name>A0AAV3SYC2_9EURY</name>
<dbReference type="EC" id="4.2.1.1" evidence="2"/>
<dbReference type="InterPro" id="IPR001765">
    <property type="entry name" value="Carbonic_anhydrase"/>
</dbReference>
<accession>A0AAV3SYC2</accession>
<dbReference type="RefSeq" id="WP_227262104.1">
    <property type="nucleotide sequence ID" value="NZ_BAAADU010000002.1"/>
</dbReference>
<feature type="binding site" evidence="7">
    <location>
        <position position="98"/>
    </location>
    <ligand>
        <name>Zn(2+)</name>
        <dbReference type="ChEBI" id="CHEBI:29105"/>
    </ligand>
</feature>
<comment type="similarity">
    <text evidence="1">Belongs to the beta-class carbonic anhydrase family.</text>
</comment>